<sequence length="407" mass="45325">MSGFAVRFEAWLPRWLGWLEGRIVERRDATSCAGFVVGVWPLLLVLWCLQCAPLLDDAVAVHYRPGWAGRALWALSLLLVWLAGMGLLGWRRRHDASPQPWLVQLTVVPGTLGLLWLVMGHGFKDNPSPMLLLYVVVVSRALFVPRALRWAWGLSVVSIVAAEALAQWEVWTDAPLLVQPMFTGQALATWWAVWVRVVFLTGVLPLSGVLFVLAIALGRRRRELEALARTDALTGLANRREFMAQLERESRRHVRSGQALSLVLFDVDHFKHINDSWGHPVGDQVLARIGTLLRQHTREQVDTAARYGGEEFVLLLPDTDLAGAQRVAEKISQRLRAEPFEAQGQCFSVTQSVGVAEVVQGDGGWALRVADRNLYQAKQAGRDRMVASVAFAEDAASGSNTERRLRP</sequence>
<dbReference type="OrthoDB" id="9813903at2"/>
<evidence type="ECO:0000256" key="1">
    <source>
        <dbReference type="ARBA" id="ARBA00012528"/>
    </source>
</evidence>
<keyword evidence="6" id="KW-1185">Reference proteome</keyword>
<dbReference type="EC" id="2.7.7.65" evidence="1"/>
<dbReference type="AlphaFoldDB" id="A0A4R6R9T8"/>
<dbReference type="EMBL" id="SNXW01000005">
    <property type="protein sequence ID" value="TDP82841.1"/>
    <property type="molecule type" value="Genomic_DNA"/>
</dbReference>
<feature type="transmembrane region" description="Helical" evidence="3">
    <location>
        <begin position="126"/>
        <end position="143"/>
    </location>
</feature>
<comment type="catalytic activity">
    <reaction evidence="2">
        <text>2 GTP = 3',3'-c-di-GMP + 2 diphosphate</text>
        <dbReference type="Rhea" id="RHEA:24898"/>
        <dbReference type="ChEBI" id="CHEBI:33019"/>
        <dbReference type="ChEBI" id="CHEBI:37565"/>
        <dbReference type="ChEBI" id="CHEBI:58805"/>
        <dbReference type="EC" id="2.7.7.65"/>
    </reaction>
</comment>
<evidence type="ECO:0000313" key="5">
    <source>
        <dbReference type="EMBL" id="TDP82841.1"/>
    </source>
</evidence>
<dbReference type="Pfam" id="PF00990">
    <property type="entry name" value="GGDEF"/>
    <property type="match status" value="1"/>
</dbReference>
<dbReference type="PANTHER" id="PTHR45138:SF9">
    <property type="entry name" value="DIGUANYLATE CYCLASE DGCM-RELATED"/>
    <property type="match status" value="1"/>
</dbReference>
<dbReference type="PANTHER" id="PTHR45138">
    <property type="entry name" value="REGULATORY COMPONENTS OF SENSORY TRANSDUCTION SYSTEM"/>
    <property type="match status" value="1"/>
</dbReference>
<evidence type="ECO:0000259" key="4">
    <source>
        <dbReference type="PROSITE" id="PS50887"/>
    </source>
</evidence>
<dbReference type="InterPro" id="IPR029787">
    <property type="entry name" value="Nucleotide_cyclase"/>
</dbReference>
<dbReference type="FunFam" id="3.30.70.270:FF:000001">
    <property type="entry name" value="Diguanylate cyclase domain protein"/>
    <property type="match status" value="1"/>
</dbReference>
<dbReference type="GO" id="GO:0052621">
    <property type="term" value="F:diguanylate cyclase activity"/>
    <property type="evidence" value="ECO:0007669"/>
    <property type="project" value="UniProtKB-EC"/>
</dbReference>
<dbReference type="Gene3D" id="3.30.70.270">
    <property type="match status" value="1"/>
</dbReference>
<dbReference type="Proteomes" id="UP000294593">
    <property type="component" value="Unassembled WGS sequence"/>
</dbReference>
<accession>A0A4R6R9T8</accession>
<dbReference type="InterPro" id="IPR050469">
    <property type="entry name" value="Diguanylate_Cyclase"/>
</dbReference>
<feature type="transmembrane region" description="Helical" evidence="3">
    <location>
        <begin position="67"/>
        <end position="89"/>
    </location>
</feature>
<comment type="caution">
    <text evidence="5">The sequence shown here is derived from an EMBL/GenBank/DDBJ whole genome shotgun (WGS) entry which is preliminary data.</text>
</comment>
<evidence type="ECO:0000313" key="6">
    <source>
        <dbReference type="Proteomes" id="UP000294593"/>
    </source>
</evidence>
<dbReference type="SUPFAM" id="SSF55073">
    <property type="entry name" value="Nucleotide cyclase"/>
    <property type="match status" value="1"/>
</dbReference>
<proteinExistence type="predicted"/>
<gene>
    <name evidence="5" type="ORF">EV672_10528</name>
</gene>
<dbReference type="RefSeq" id="WP_133608751.1">
    <property type="nucleotide sequence ID" value="NZ_SNXW01000005.1"/>
</dbReference>
<organism evidence="5 6">
    <name type="scientific">Aquabacterium commune</name>
    <dbReference type="NCBI Taxonomy" id="70586"/>
    <lineage>
        <taxon>Bacteria</taxon>
        <taxon>Pseudomonadati</taxon>
        <taxon>Pseudomonadota</taxon>
        <taxon>Betaproteobacteria</taxon>
        <taxon>Burkholderiales</taxon>
        <taxon>Aquabacterium</taxon>
    </lineage>
</organism>
<keyword evidence="3" id="KW-0472">Membrane</keyword>
<dbReference type="PROSITE" id="PS50887">
    <property type="entry name" value="GGDEF"/>
    <property type="match status" value="1"/>
</dbReference>
<evidence type="ECO:0000256" key="3">
    <source>
        <dbReference type="SAM" id="Phobius"/>
    </source>
</evidence>
<reference evidence="5 6" key="1">
    <citation type="submission" date="2019-03" db="EMBL/GenBank/DDBJ databases">
        <title>Genomic Encyclopedia of Type Strains, Phase IV (KMG-IV): sequencing the most valuable type-strain genomes for metagenomic binning, comparative biology and taxonomic classification.</title>
        <authorList>
            <person name="Goeker M."/>
        </authorList>
    </citation>
    <scope>NUCLEOTIDE SEQUENCE [LARGE SCALE GENOMIC DNA]</scope>
    <source>
        <strain evidence="5 6">DSM 11901</strain>
    </source>
</reference>
<feature type="transmembrane region" description="Helical" evidence="3">
    <location>
        <begin position="150"/>
        <end position="171"/>
    </location>
</feature>
<keyword evidence="3" id="KW-0812">Transmembrane</keyword>
<name>A0A4R6R9T8_9BURK</name>
<protein>
    <recommendedName>
        <fullName evidence="1">diguanylate cyclase</fullName>
        <ecNumber evidence="1">2.7.7.65</ecNumber>
    </recommendedName>
</protein>
<dbReference type="NCBIfam" id="TIGR00254">
    <property type="entry name" value="GGDEF"/>
    <property type="match status" value="1"/>
</dbReference>
<dbReference type="CDD" id="cd01949">
    <property type="entry name" value="GGDEF"/>
    <property type="match status" value="1"/>
</dbReference>
<feature type="transmembrane region" description="Helical" evidence="3">
    <location>
        <begin position="32"/>
        <end position="55"/>
    </location>
</feature>
<feature type="domain" description="GGDEF" evidence="4">
    <location>
        <begin position="258"/>
        <end position="390"/>
    </location>
</feature>
<keyword evidence="3" id="KW-1133">Transmembrane helix</keyword>
<feature type="transmembrane region" description="Helical" evidence="3">
    <location>
        <begin position="101"/>
        <end position="120"/>
    </location>
</feature>
<dbReference type="InterPro" id="IPR043128">
    <property type="entry name" value="Rev_trsase/Diguanyl_cyclase"/>
</dbReference>
<feature type="transmembrane region" description="Helical" evidence="3">
    <location>
        <begin position="191"/>
        <end position="217"/>
    </location>
</feature>
<dbReference type="InterPro" id="IPR000160">
    <property type="entry name" value="GGDEF_dom"/>
</dbReference>
<evidence type="ECO:0000256" key="2">
    <source>
        <dbReference type="ARBA" id="ARBA00034247"/>
    </source>
</evidence>
<dbReference type="SMART" id="SM00267">
    <property type="entry name" value="GGDEF"/>
    <property type="match status" value="1"/>
</dbReference>